<comment type="similarity">
    <text evidence="3">Belongs to the trans-sulfuration enzymes family.</text>
</comment>
<sequence>MAGEQQSHGQHGGLVDGDAGRHGIADSLVRLSVGLEDPEDLIADLAQALNAA</sequence>
<keyword evidence="6" id="KW-1185">Reference proteome</keyword>
<comment type="cofactor">
    <cofactor evidence="1 3">
        <name>pyridoxal 5'-phosphate</name>
        <dbReference type="ChEBI" id="CHEBI:597326"/>
    </cofactor>
</comment>
<dbReference type="InterPro" id="IPR015424">
    <property type="entry name" value="PyrdxlP-dep_Trfase"/>
</dbReference>
<dbReference type="Gene3D" id="3.90.1150.10">
    <property type="entry name" value="Aspartate Aminotransferase, domain 1"/>
    <property type="match status" value="1"/>
</dbReference>
<name>A0ABU4T7F5_9PSEU</name>
<evidence type="ECO:0000256" key="3">
    <source>
        <dbReference type="RuleBase" id="RU362118"/>
    </source>
</evidence>
<protein>
    <submittedName>
        <fullName evidence="5">PLP-dependent transferase</fullName>
    </submittedName>
</protein>
<dbReference type="InterPro" id="IPR000277">
    <property type="entry name" value="Cys/Met-Metab_PyrdxlP-dep_enz"/>
</dbReference>
<dbReference type="GO" id="GO:0016740">
    <property type="term" value="F:transferase activity"/>
    <property type="evidence" value="ECO:0007669"/>
    <property type="project" value="UniProtKB-KW"/>
</dbReference>
<accession>A0ABU4T7F5</accession>
<dbReference type="RefSeq" id="WP_319969051.1">
    <property type="nucleotide sequence ID" value="NZ_JAXAVW010000024.1"/>
</dbReference>
<evidence type="ECO:0000313" key="6">
    <source>
        <dbReference type="Proteomes" id="UP001285521"/>
    </source>
</evidence>
<dbReference type="Proteomes" id="UP001285521">
    <property type="component" value="Unassembled WGS sequence"/>
</dbReference>
<evidence type="ECO:0000256" key="1">
    <source>
        <dbReference type="ARBA" id="ARBA00001933"/>
    </source>
</evidence>
<evidence type="ECO:0000313" key="5">
    <source>
        <dbReference type="EMBL" id="MDX8034030.1"/>
    </source>
</evidence>
<reference evidence="5 6" key="2">
    <citation type="submission" date="2023-11" db="EMBL/GenBank/DDBJ databases">
        <authorList>
            <person name="Lara A.C."/>
            <person name="Chronakova A."/>
        </authorList>
    </citation>
    <scope>NUCLEOTIDE SEQUENCE [LARGE SCALE GENOMIC DNA]</scope>
    <source>
        <strain evidence="5 6">BCCO 10_0856</strain>
    </source>
</reference>
<feature type="region of interest" description="Disordered" evidence="4">
    <location>
        <begin position="1"/>
        <end position="20"/>
    </location>
</feature>
<dbReference type="InterPro" id="IPR015422">
    <property type="entry name" value="PyrdxlP-dep_Trfase_small"/>
</dbReference>
<dbReference type="SUPFAM" id="SSF53383">
    <property type="entry name" value="PLP-dependent transferases"/>
    <property type="match status" value="1"/>
</dbReference>
<dbReference type="EMBL" id="JAXAVW010000024">
    <property type="protein sequence ID" value="MDX8034030.1"/>
    <property type="molecule type" value="Genomic_DNA"/>
</dbReference>
<reference evidence="5 6" key="1">
    <citation type="submission" date="2023-11" db="EMBL/GenBank/DDBJ databases">
        <title>Lentzea sokolovensis, sp. nov., Lentzea kristufkii, sp. nov., and Lentzea miocenensis, sp. nov., rare actinobacteria from Sokolov Coal Basin, Miocene lacustrine sediment, Czech Republic.</title>
        <authorList>
            <person name="Lara A."/>
            <person name="Kotroba L."/>
            <person name="Nouioui I."/>
            <person name="Neumann-Schaal M."/>
            <person name="Mast Y."/>
            <person name="Chronakova A."/>
        </authorList>
    </citation>
    <scope>NUCLEOTIDE SEQUENCE [LARGE SCALE GENOMIC DNA]</scope>
    <source>
        <strain evidence="5 6">BCCO 10_0856</strain>
    </source>
</reference>
<comment type="caution">
    <text evidence="5">The sequence shown here is derived from an EMBL/GenBank/DDBJ whole genome shotgun (WGS) entry which is preliminary data.</text>
</comment>
<gene>
    <name evidence="5" type="ORF">SK803_27750</name>
</gene>
<proteinExistence type="inferred from homology"/>
<keyword evidence="2 3" id="KW-0663">Pyridoxal phosphate</keyword>
<keyword evidence="5" id="KW-0808">Transferase</keyword>
<evidence type="ECO:0000256" key="2">
    <source>
        <dbReference type="ARBA" id="ARBA00022898"/>
    </source>
</evidence>
<dbReference type="Pfam" id="PF01053">
    <property type="entry name" value="Cys_Met_Meta_PP"/>
    <property type="match status" value="1"/>
</dbReference>
<organism evidence="5 6">
    <name type="scientific">Lentzea miocenica</name>
    <dbReference type="NCBI Taxonomy" id="3095431"/>
    <lineage>
        <taxon>Bacteria</taxon>
        <taxon>Bacillati</taxon>
        <taxon>Actinomycetota</taxon>
        <taxon>Actinomycetes</taxon>
        <taxon>Pseudonocardiales</taxon>
        <taxon>Pseudonocardiaceae</taxon>
        <taxon>Lentzea</taxon>
    </lineage>
</organism>
<evidence type="ECO:0000256" key="4">
    <source>
        <dbReference type="SAM" id="MobiDB-lite"/>
    </source>
</evidence>